<comment type="caution">
    <text evidence="6">The sequence shown here is derived from an EMBL/GenBank/DDBJ whole genome shotgun (WGS) entry which is preliminary data.</text>
</comment>
<dbReference type="PANTHER" id="PTHR30024:SF47">
    <property type="entry name" value="TAURINE-BINDING PERIPLASMIC PROTEIN"/>
    <property type="match status" value="1"/>
</dbReference>
<proteinExistence type="inferred from homology"/>
<comment type="subcellular location">
    <subcellularLocation>
        <location evidence="1">Periplasm</location>
    </subcellularLocation>
</comment>
<feature type="chain" id="PRO_5045720679" evidence="4">
    <location>
        <begin position="29"/>
        <end position="324"/>
    </location>
</feature>
<dbReference type="PANTHER" id="PTHR30024">
    <property type="entry name" value="ALIPHATIC SULFONATES-BINDING PROTEIN-RELATED"/>
    <property type="match status" value="1"/>
</dbReference>
<evidence type="ECO:0000313" key="6">
    <source>
        <dbReference type="EMBL" id="MCQ8897107.1"/>
    </source>
</evidence>
<evidence type="ECO:0000256" key="4">
    <source>
        <dbReference type="SAM" id="SignalP"/>
    </source>
</evidence>
<dbReference type="SUPFAM" id="SSF53850">
    <property type="entry name" value="Periplasmic binding protein-like II"/>
    <property type="match status" value="1"/>
</dbReference>
<dbReference type="InterPro" id="IPR015168">
    <property type="entry name" value="SsuA/THI5"/>
</dbReference>
<evidence type="ECO:0000256" key="3">
    <source>
        <dbReference type="ARBA" id="ARBA00022729"/>
    </source>
</evidence>
<accession>A0ABT1WHV9</accession>
<evidence type="ECO:0000256" key="2">
    <source>
        <dbReference type="ARBA" id="ARBA00010742"/>
    </source>
</evidence>
<dbReference type="EMBL" id="JANIGO010000004">
    <property type="protein sequence ID" value="MCQ8897107.1"/>
    <property type="molecule type" value="Genomic_DNA"/>
</dbReference>
<name>A0ABT1WHV9_9BURK</name>
<keyword evidence="7" id="KW-1185">Reference proteome</keyword>
<feature type="domain" description="SsuA/THI5-like" evidence="5">
    <location>
        <begin position="41"/>
        <end position="247"/>
    </location>
</feature>
<evidence type="ECO:0000259" key="5">
    <source>
        <dbReference type="Pfam" id="PF09084"/>
    </source>
</evidence>
<reference evidence="6 7" key="1">
    <citation type="submission" date="2022-07" db="EMBL/GenBank/DDBJ databases">
        <authorList>
            <person name="Xamxidin M."/>
            <person name="Wu M."/>
        </authorList>
    </citation>
    <scope>NUCLEOTIDE SEQUENCE [LARGE SCALE GENOMIC DNA]</scope>
    <source>
        <strain evidence="6 7">NBRC 111650</strain>
    </source>
</reference>
<sequence length="324" mass="35513">MLNALLMGRWTLAWVLGLCAALVQPAQAAPLTLALAEVVGFYPAILAADLGYFAKEGLDVRVIRCVNGKRCLKHLMDGEADLSTTADMPLVFAAHQGKAFDVVATLSTSTKDNIFFVRSDSGIQSVQDLKGKRIGFVAGTSSHYFTDTFLNFYRVDPDSVQKVQLDPAQIETLTREGRYDAAGLYEPLASRAKAVLGDQWRVLPNPKLYTPTFNLISSKSVSDADLVKVLKAISKATDFINTHPDQAKAQLKQGVSTSAADLVSLDQYDFDLKLSQTLLSTLEAQSRWALREKLVDAKSEPDFLSYIRVGPLTLLHKRAVSLMK</sequence>
<dbReference type="RefSeq" id="WP_256764910.1">
    <property type="nucleotide sequence ID" value="NZ_JANIGO010000004.1"/>
</dbReference>
<evidence type="ECO:0000313" key="7">
    <source>
        <dbReference type="Proteomes" id="UP001204142"/>
    </source>
</evidence>
<keyword evidence="3 4" id="KW-0732">Signal</keyword>
<feature type="signal peptide" evidence="4">
    <location>
        <begin position="1"/>
        <end position="28"/>
    </location>
</feature>
<organism evidence="6 7">
    <name type="scientific">Limnobacter humi</name>
    <dbReference type="NCBI Taxonomy" id="1778671"/>
    <lineage>
        <taxon>Bacteria</taxon>
        <taxon>Pseudomonadati</taxon>
        <taxon>Pseudomonadota</taxon>
        <taxon>Betaproteobacteria</taxon>
        <taxon>Burkholderiales</taxon>
        <taxon>Burkholderiaceae</taxon>
        <taxon>Limnobacter</taxon>
    </lineage>
</organism>
<dbReference type="Pfam" id="PF09084">
    <property type="entry name" value="NMT1"/>
    <property type="match status" value="1"/>
</dbReference>
<comment type="similarity">
    <text evidence="2">Belongs to the bacterial solute-binding protein SsuA/TauA family.</text>
</comment>
<gene>
    <name evidence="6" type="ORF">NQT62_11745</name>
</gene>
<protein>
    <submittedName>
        <fullName evidence="6">ABC transporter substrate-binding protein</fullName>
    </submittedName>
</protein>
<evidence type="ECO:0000256" key="1">
    <source>
        <dbReference type="ARBA" id="ARBA00004418"/>
    </source>
</evidence>
<dbReference type="Gene3D" id="3.40.190.10">
    <property type="entry name" value="Periplasmic binding protein-like II"/>
    <property type="match status" value="2"/>
</dbReference>
<dbReference type="Proteomes" id="UP001204142">
    <property type="component" value="Unassembled WGS sequence"/>
</dbReference>